<accession>A0AAN7PCQ2</accession>
<dbReference type="GO" id="GO:0015297">
    <property type="term" value="F:antiporter activity"/>
    <property type="evidence" value="ECO:0007669"/>
    <property type="project" value="InterPro"/>
</dbReference>
<reference evidence="12" key="1">
    <citation type="submission" date="2023-01" db="EMBL/GenBank/DDBJ databases">
        <title>Key to firefly adult light organ development and bioluminescence: homeobox transcription factors regulate luciferase expression and transportation to peroxisome.</title>
        <authorList>
            <person name="Fu X."/>
        </authorList>
    </citation>
    <scope>NUCLEOTIDE SEQUENCE [LARGE SCALE GENOMIC DNA]</scope>
</reference>
<feature type="region of interest" description="Disordered" evidence="7">
    <location>
        <begin position="671"/>
        <end position="707"/>
    </location>
</feature>
<dbReference type="Gene3D" id="1.20.1530.20">
    <property type="match status" value="1"/>
</dbReference>
<gene>
    <name evidence="11" type="ORF">RN001_007967</name>
</gene>
<dbReference type="Pfam" id="PF00999">
    <property type="entry name" value="Na_H_Exchanger"/>
    <property type="match status" value="1"/>
</dbReference>
<feature type="compositionally biased region" description="Polar residues" evidence="7">
    <location>
        <begin position="1218"/>
        <end position="1228"/>
    </location>
</feature>
<dbReference type="InterPro" id="IPR006153">
    <property type="entry name" value="Cation/H_exchanger_TM"/>
</dbReference>
<dbReference type="InterPro" id="IPR038770">
    <property type="entry name" value="Na+/solute_symporter_sf"/>
</dbReference>
<feature type="transmembrane region" description="Helical" evidence="8">
    <location>
        <begin position="1052"/>
        <end position="1075"/>
    </location>
</feature>
<comment type="similarity">
    <text evidence="2">Belongs to the monovalent cation:proton antiporter 1 (CPA1) transporter (TC 2.A.36) family.</text>
</comment>
<evidence type="ECO:0000313" key="12">
    <source>
        <dbReference type="Proteomes" id="UP001353858"/>
    </source>
</evidence>
<feature type="transmembrane region" description="Helical" evidence="8">
    <location>
        <begin position="996"/>
        <end position="1015"/>
    </location>
</feature>
<keyword evidence="6" id="KW-0325">Glycoprotein</keyword>
<evidence type="ECO:0000256" key="2">
    <source>
        <dbReference type="ARBA" id="ARBA00007367"/>
    </source>
</evidence>
<feature type="transmembrane region" description="Helical" evidence="8">
    <location>
        <begin position="928"/>
        <end position="951"/>
    </location>
</feature>
<comment type="caution">
    <text evidence="11">The sequence shown here is derived from an EMBL/GenBank/DDBJ whole genome shotgun (WGS) entry which is preliminary data.</text>
</comment>
<feature type="domain" description="Carboxylesterase type B" evidence="9">
    <location>
        <begin position="1"/>
        <end position="338"/>
    </location>
</feature>
<feature type="compositionally biased region" description="Basic and acidic residues" evidence="7">
    <location>
        <begin position="680"/>
        <end position="690"/>
    </location>
</feature>
<feature type="non-terminal residue" evidence="11">
    <location>
        <position position="1"/>
    </location>
</feature>
<evidence type="ECO:0000259" key="9">
    <source>
        <dbReference type="Pfam" id="PF00135"/>
    </source>
</evidence>
<comment type="subcellular location">
    <subcellularLocation>
        <location evidence="1">Membrane</location>
        <topology evidence="1">Multi-pass membrane protein</topology>
    </subcellularLocation>
</comment>
<keyword evidence="5 8" id="KW-0472">Membrane</keyword>
<dbReference type="InterPro" id="IPR002018">
    <property type="entry name" value="CarbesteraseB"/>
</dbReference>
<dbReference type="Pfam" id="PF00135">
    <property type="entry name" value="COesterase"/>
    <property type="match status" value="1"/>
</dbReference>
<evidence type="ECO:0000259" key="10">
    <source>
        <dbReference type="Pfam" id="PF00999"/>
    </source>
</evidence>
<feature type="compositionally biased region" description="Pro residues" evidence="7">
    <location>
        <begin position="585"/>
        <end position="595"/>
    </location>
</feature>
<feature type="transmembrane region" description="Helical" evidence="8">
    <location>
        <begin position="1118"/>
        <end position="1143"/>
    </location>
</feature>
<name>A0AAN7PCQ2_9COLE</name>
<feature type="region of interest" description="Disordered" evidence="7">
    <location>
        <begin position="490"/>
        <end position="509"/>
    </location>
</feature>
<organism evidence="11 12">
    <name type="scientific">Aquatica leii</name>
    <dbReference type="NCBI Taxonomy" id="1421715"/>
    <lineage>
        <taxon>Eukaryota</taxon>
        <taxon>Metazoa</taxon>
        <taxon>Ecdysozoa</taxon>
        <taxon>Arthropoda</taxon>
        <taxon>Hexapoda</taxon>
        <taxon>Insecta</taxon>
        <taxon>Pterygota</taxon>
        <taxon>Neoptera</taxon>
        <taxon>Endopterygota</taxon>
        <taxon>Coleoptera</taxon>
        <taxon>Polyphaga</taxon>
        <taxon>Elateriformia</taxon>
        <taxon>Elateroidea</taxon>
        <taxon>Lampyridae</taxon>
        <taxon>Luciolinae</taxon>
        <taxon>Aquatica</taxon>
    </lineage>
</organism>
<evidence type="ECO:0000256" key="1">
    <source>
        <dbReference type="ARBA" id="ARBA00004141"/>
    </source>
</evidence>
<proteinExistence type="inferred from homology"/>
<evidence type="ECO:0000256" key="3">
    <source>
        <dbReference type="ARBA" id="ARBA00022692"/>
    </source>
</evidence>
<dbReference type="AlphaFoldDB" id="A0AAN7PCQ2"/>
<feature type="transmembrane region" description="Helical" evidence="8">
    <location>
        <begin position="786"/>
        <end position="819"/>
    </location>
</feature>
<feature type="region of interest" description="Disordered" evidence="7">
    <location>
        <begin position="543"/>
        <end position="652"/>
    </location>
</feature>
<feature type="transmembrane region" description="Helical" evidence="8">
    <location>
        <begin position="1155"/>
        <end position="1176"/>
    </location>
</feature>
<feature type="transmembrane region" description="Helical" evidence="8">
    <location>
        <begin position="963"/>
        <end position="984"/>
    </location>
</feature>
<dbReference type="EMBL" id="JARPUR010000003">
    <property type="protein sequence ID" value="KAK4879821.1"/>
    <property type="molecule type" value="Genomic_DNA"/>
</dbReference>
<keyword evidence="4 8" id="KW-1133">Transmembrane helix</keyword>
<dbReference type="InterPro" id="IPR029058">
    <property type="entry name" value="AB_hydrolase_fold"/>
</dbReference>
<evidence type="ECO:0000256" key="8">
    <source>
        <dbReference type="SAM" id="Phobius"/>
    </source>
</evidence>
<feature type="transmembrane region" description="Helical" evidence="8">
    <location>
        <begin position="895"/>
        <end position="916"/>
    </location>
</feature>
<keyword evidence="12" id="KW-1185">Reference proteome</keyword>
<feature type="transmembrane region" description="Helical" evidence="8">
    <location>
        <begin position="453"/>
        <end position="479"/>
    </location>
</feature>
<dbReference type="PANTHER" id="PTHR31102:SF1">
    <property type="entry name" value="CATION_H+ EXCHANGER DOMAIN-CONTAINING PROTEIN"/>
    <property type="match status" value="1"/>
</dbReference>
<dbReference type="GO" id="GO:1902600">
    <property type="term" value="P:proton transmembrane transport"/>
    <property type="evidence" value="ECO:0007669"/>
    <property type="project" value="InterPro"/>
</dbReference>
<dbReference type="PANTHER" id="PTHR31102">
    <property type="match status" value="1"/>
</dbReference>
<sequence length="1235" mass="136368">LLHRVVLLSGSGLSPWALQRDPLSAKRRVAEDTGCHGDLVDDDLAPCLRLKPLDDLLSVKVNPPRFLPGFAPFIDGTILLNPTNPPPSTSSSTVATSAGFELADFPERDLLFGLTSTESYLDLSAQDLEFGFNETRRDRILRTYVRNSYYYHLNEIFSTLKNEYTDWERPVQNPLSVRDATLEVLSDGHTAAPLIRIGYLHSLRGGKTFFLHFLHQSGERDFPQRTGSVRGEDIPFILGLPLVGGGPFFPHNYSHGDAIVAKVLIHYISNFARKGDPNGAIPSSSTGEILNKSIQKDSNEEVSTPFWDTYDTINQLYLELGNRPEMRNHYRGHKMSLWLNLIPQLHRPNDGDDTSMRHHHFQEEGDQYYDGSVREQTLLKPHLVHIIAPPPSPMLPRTIPATTTTQLPPKSDTALQATTTECPPNHTTVNPLNKYSNNNNLLKKLATSHYQSYTTALTVTIAVGCFLLLLNILIFAGIYHQRDRTKMKQKKKEELAEAGSCSSSSGENYDSKSAMFDSHHISYESCKSSRELSSTASFEHIQTSELPLQEFKSSPPPGIKRHDLPTCPPSYSNEDQSENVISPTIPEPPPPPKHQPPTSNNQVGEANMSMDDKHSPHLDRHRKVSTLSDCGHDNPVFESPNRSRKVSTASEHAEIGPVRKKSILHNSYAVESPHPSAQEVNKHANGDTRSKKPSVTDSLQSRTRFSGGNENDNRSWWYTFCIKCRKKESHPSWQPSLWPRMCPYPFCPTYRQFSRIIGITFIGVFLWGVTYTMLGETAAPGGQLFQLILLTICAHFGGWLISLTTLPALIGMLFTGLLFQNVGFVNFDDSFKLVTKELRKIALVIILTRAGLDLDPHALKKLKITVPKLGLVPWTVEAGVTAVMSHYLLNLPWDWCLLLGTIIAAVSPAVVVPCLCRLRAKGYGVAKGIPTLIIAVAGIDDAASVAGYGIIQSIMFSHDSLTAQILQGPICLLGGIGFGVIWGAISNFIPEKHDPFVVPLRILMLLSGGLIAVFGSEMIGYEGAGPLGCVAAAFVSLCFWTKQGWEVEDNPANTAFEIFWMIFEPILFGITGAQIKFSELKIEVVTIGLGILIAACLVRICATVLVGIGSKLNLKEKIFVALSWMAKATVQAALGPLALVVVGDKQPEREYAEKVLMICVLSIILTAPTGAILITLSGSRLLTKLKTPAHVPEGWKRSHRPSIYDISIIDEEEEYKGNTDSDNENSGKTIARHDP</sequence>
<evidence type="ECO:0000313" key="11">
    <source>
        <dbReference type="EMBL" id="KAK4879821.1"/>
    </source>
</evidence>
<feature type="transmembrane region" description="Helical" evidence="8">
    <location>
        <begin position="1087"/>
        <end position="1106"/>
    </location>
</feature>
<evidence type="ECO:0000256" key="7">
    <source>
        <dbReference type="SAM" id="MobiDB-lite"/>
    </source>
</evidence>
<feature type="compositionally biased region" description="Polar residues" evidence="7">
    <location>
        <begin position="693"/>
        <end position="707"/>
    </location>
</feature>
<evidence type="ECO:0000256" key="6">
    <source>
        <dbReference type="ARBA" id="ARBA00023180"/>
    </source>
</evidence>
<keyword evidence="3 8" id="KW-0812">Transmembrane</keyword>
<feature type="transmembrane region" description="Helical" evidence="8">
    <location>
        <begin position="1021"/>
        <end position="1040"/>
    </location>
</feature>
<feature type="domain" description="Cation/H+ exchanger transmembrane" evidence="10">
    <location>
        <begin position="794"/>
        <end position="1166"/>
    </location>
</feature>
<feature type="region of interest" description="Disordered" evidence="7">
    <location>
        <begin position="1214"/>
        <end position="1235"/>
    </location>
</feature>
<dbReference type="SUPFAM" id="SSF53474">
    <property type="entry name" value="alpha/beta-Hydrolases"/>
    <property type="match status" value="1"/>
</dbReference>
<feature type="compositionally biased region" description="Low complexity" evidence="7">
    <location>
        <begin position="497"/>
        <end position="507"/>
    </location>
</feature>
<dbReference type="Gene3D" id="3.40.50.1820">
    <property type="entry name" value="alpha/beta hydrolase"/>
    <property type="match status" value="1"/>
</dbReference>
<dbReference type="Proteomes" id="UP001353858">
    <property type="component" value="Unassembled WGS sequence"/>
</dbReference>
<protein>
    <submittedName>
        <fullName evidence="11">Uncharacterized protein</fullName>
    </submittedName>
</protein>
<dbReference type="InterPro" id="IPR051843">
    <property type="entry name" value="CPA1_transporter"/>
</dbReference>
<feature type="transmembrane region" description="Helical" evidence="8">
    <location>
        <begin position="756"/>
        <end position="774"/>
    </location>
</feature>
<dbReference type="GO" id="GO:0016020">
    <property type="term" value="C:membrane"/>
    <property type="evidence" value="ECO:0007669"/>
    <property type="project" value="UniProtKB-SubCell"/>
</dbReference>
<feature type="compositionally biased region" description="Polar residues" evidence="7">
    <location>
        <begin position="569"/>
        <end position="582"/>
    </location>
</feature>
<evidence type="ECO:0000256" key="4">
    <source>
        <dbReference type="ARBA" id="ARBA00022989"/>
    </source>
</evidence>
<evidence type="ECO:0000256" key="5">
    <source>
        <dbReference type="ARBA" id="ARBA00023136"/>
    </source>
</evidence>